<keyword evidence="2" id="KW-0378">Hydrolase</keyword>
<protein>
    <submittedName>
        <fullName evidence="2">ATP-dependent DNA helicase RecG</fullName>
    </submittedName>
</protein>
<accession>A0A4Z0JCA6</accession>
<gene>
    <name evidence="2" type="ORF">EGT51_01670</name>
</gene>
<comment type="caution">
    <text evidence="2">The sequence shown here is derived from an EMBL/GenBank/DDBJ whole genome shotgun (WGS) entry which is preliminary data.</text>
</comment>
<evidence type="ECO:0000313" key="2">
    <source>
        <dbReference type="EMBL" id="TGD20485.1"/>
    </source>
</evidence>
<keyword evidence="2" id="KW-0547">Nucleotide-binding</keyword>
<evidence type="ECO:0000259" key="1">
    <source>
        <dbReference type="Pfam" id="PF04326"/>
    </source>
</evidence>
<dbReference type="InterPro" id="IPR038461">
    <property type="entry name" value="Schlafen_AlbA_2_dom_sf"/>
</dbReference>
<dbReference type="EMBL" id="RKLX01000001">
    <property type="protein sequence ID" value="TGD20485.1"/>
    <property type="molecule type" value="Genomic_DNA"/>
</dbReference>
<dbReference type="GO" id="GO:0004386">
    <property type="term" value="F:helicase activity"/>
    <property type="evidence" value="ECO:0007669"/>
    <property type="project" value="UniProtKB-KW"/>
</dbReference>
<keyword evidence="2" id="KW-0347">Helicase</keyword>
<sequence length="474" mass="53653">MIPEGKTFDRKSARYDIGRLADILIAFANADGGTVALGIKNREYEGISLLSEQKKNDIEQIGTQRIIPSIDVAIDKKKIVNQKGKNDEIWLLSVNPADGKIYTNSRDEVYLRIGDETHKVTFEERKNLEYDKGIRVFESQAVSDAFLEDLDSDTLNQYKELYGFTGDNIWDLLFPKGLAKRVRDSNGSFSYQLSVAGVLLLAKTPTAFIPGARIRFIRYEGREAKLGTDMNVVKQVLIEGPLPKVIDRASKEVESQLRTFSSLDLKTGKFTNVPEYPKGAWLEGIVNAVTHRSYNYTGDDIRIVMFDDRLEIHSPGSLPAVVTTANIRHTHYSRNPYIARALTDFGWVREFGEGVDRIYKDMSEFFLDEPVYDVDANSVNLTLKNNIVMRSFRKNNDLESRIGSDWDSLNFIEQAAIGMAYEQGNIKTKDVLKQVENYSATSVRKALKHLTEMGILERIASAPTSPNQYYKLIK</sequence>
<dbReference type="Proteomes" id="UP000297348">
    <property type="component" value="Unassembled WGS sequence"/>
</dbReference>
<organism evidence="2 3">
    <name type="scientific">Levilactobacillus suantsaiihabitans</name>
    <dbReference type="NCBI Taxonomy" id="2487722"/>
    <lineage>
        <taxon>Bacteria</taxon>
        <taxon>Bacillati</taxon>
        <taxon>Bacillota</taxon>
        <taxon>Bacilli</taxon>
        <taxon>Lactobacillales</taxon>
        <taxon>Lactobacillaceae</taxon>
        <taxon>Levilactobacillus</taxon>
    </lineage>
</organism>
<dbReference type="Gene3D" id="3.30.565.60">
    <property type="match status" value="1"/>
</dbReference>
<dbReference type="Gene3D" id="3.30.950.30">
    <property type="entry name" value="Schlafen, AAA domain"/>
    <property type="match status" value="1"/>
</dbReference>
<dbReference type="InterPro" id="IPR007421">
    <property type="entry name" value="Schlafen_AlbA_2_dom"/>
</dbReference>
<evidence type="ECO:0000313" key="3">
    <source>
        <dbReference type="Proteomes" id="UP000297348"/>
    </source>
</evidence>
<dbReference type="OrthoDB" id="9807907at2"/>
<dbReference type="AlphaFoldDB" id="A0A4Z0JCA6"/>
<dbReference type="Pfam" id="PF04326">
    <property type="entry name" value="SLFN_AlbA_2"/>
    <property type="match status" value="1"/>
</dbReference>
<reference evidence="2 3" key="1">
    <citation type="submission" date="2018-10" db="EMBL/GenBank/DDBJ databases">
        <title>Lactobacillus sp. R7 and Lactobacillus sp. R19 isolated from fermented mustard green product of Taiwan.</title>
        <authorList>
            <person name="Lin S.-T."/>
        </authorList>
    </citation>
    <scope>NUCLEOTIDE SEQUENCE [LARGE SCALE GENOMIC DNA]</scope>
    <source>
        <strain evidence="2 3">BCRC 81129</strain>
    </source>
</reference>
<name>A0A4Z0JCA6_9LACO</name>
<dbReference type="InterPro" id="IPR038475">
    <property type="entry name" value="RecG_C_sf"/>
</dbReference>
<keyword evidence="3" id="KW-1185">Reference proteome</keyword>
<feature type="domain" description="Schlafen AlbA-2" evidence="1">
    <location>
        <begin position="4"/>
        <end position="120"/>
    </location>
</feature>
<dbReference type="PANTHER" id="PTHR30595:SF6">
    <property type="entry name" value="SCHLAFEN ALBA-2 DOMAIN-CONTAINING PROTEIN"/>
    <property type="match status" value="1"/>
</dbReference>
<proteinExistence type="predicted"/>
<dbReference type="PANTHER" id="PTHR30595">
    <property type="entry name" value="GLPR-RELATED TRANSCRIPTIONAL REPRESSOR"/>
    <property type="match status" value="1"/>
</dbReference>
<keyword evidence="2" id="KW-0067">ATP-binding</keyword>
<dbReference type="Pfam" id="PF13749">
    <property type="entry name" value="HATPase_c_4"/>
    <property type="match status" value="1"/>
</dbReference>